<sequence>MPKSNKQILIKPIDIDNLQIKKCLAGKIAVYSRDRRFKTTAKIYLCPDSRFNDEMETECELYKIVIRKRHVIGFCLLYKEDDYIKVPLMGSTDPHYRVGHILSQIMIDRMFDMNCSGIELIASWNSILHHYRNGYRPYDQKQINAASCDYALAQNNMKEVLKLGCLPMYLPEHELTEKYASFSTPILNYEKIADGSCRVGKVNLYNHHTRRQETMFVFRNDCDIEAETYTICRPACKGCKKVVLGEIVLNYFYWKEGKFISNFGSYPEWSVFSWYGKERFIDKTFAEYWSVTNSDCYDDNDIVQRLFQIALEAGRFYDCPRLQIEADWDEHLSMYDYGFRTQPFNSPKNADEICNIIEEEAQQKASVNLNKLGSIEMFLNKENAERHHHSRVLYQKCRVNRSKQRSLHKRRR</sequence>
<evidence type="ECO:0000313" key="1">
    <source>
        <dbReference type="EMBL" id="QIM10592.1"/>
    </source>
</evidence>
<accession>A0A6G8F328</accession>
<dbReference type="EMBL" id="MN990731">
    <property type="protein sequence ID" value="QIM10592.1"/>
    <property type="molecule type" value="Genomic_DNA"/>
</dbReference>
<evidence type="ECO:0008006" key="2">
    <source>
        <dbReference type="Google" id="ProtNLM"/>
    </source>
</evidence>
<organism evidence="1">
    <name type="scientific">uncultured Alphaproteobacteria bacterium</name>
    <dbReference type="NCBI Taxonomy" id="91750"/>
    <lineage>
        <taxon>Bacteria</taxon>
        <taxon>Pseudomonadati</taxon>
        <taxon>Pseudomonadota</taxon>
        <taxon>Alphaproteobacteria</taxon>
        <taxon>environmental samples</taxon>
    </lineage>
</organism>
<reference evidence="1" key="1">
    <citation type="journal article" date="2020" name="J. ISSAAS">
        <title>Lactobacilli and other gastrointestinal microbiota of Peromyscus leucopus, reservoir host for agents of Lyme disease and other zoonoses in North America.</title>
        <authorList>
            <person name="Milovic A."/>
            <person name="Bassam K."/>
            <person name="Shao H."/>
            <person name="Chatzistamou I."/>
            <person name="Tufts D.M."/>
            <person name="Diuk-Wasser M."/>
            <person name="Barbour A.G."/>
        </authorList>
    </citation>
    <scope>NUCLEOTIDE SEQUENCE</scope>
    <source>
        <strain evidence="1">LL90</strain>
    </source>
</reference>
<dbReference type="AlphaFoldDB" id="A0A6G8F328"/>
<gene>
    <name evidence="1" type="ORF">PlAlph_4840</name>
</gene>
<name>A0A6G8F328_9PROT</name>
<protein>
    <recommendedName>
        <fullName evidence="2">N-acetyltransferase domain-containing protein</fullName>
    </recommendedName>
</protein>
<proteinExistence type="predicted"/>